<gene>
    <name evidence="1" type="ORF">RFI_16572</name>
</gene>
<dbReference type="SUPFAM" id="SSF50965">
    <property type="entry name" value="Galactose oxidase, central domain"/>
    <property type="match status" value="1"/>
</dbReference>
<dbReference type="AlphaFoldDB" id="X6N5Q9"/>
<dbReference type="Gene3D" id="2.120.10.80">
    <property type="entry name" value="Kelch-type beta propeller"/>
    <property type="match status" value="2"/>
</dbReference>
<evidence type="ECO:0008006" key="3">
    <source>
        <dbReference type="Google" id="ProtNLM"/>
    </source>
</evidence>
<reference evidence="1 2" key="1">
    <citation type="journal article" date="2013" name="Curr. Biol.">
        <title>The Genome of the Foraminiferan Reticulomyxa filosa.</title>
        <authorList>
            <person name="Glockner G."/>
            <person name="Hulsmann N."/>
            <person name="Schleicher M."/>
            <person name="Noegel A.A."/>
            <person name="Eichinger L."/>
            <person name="Gallinger C."/>
            <person name="Pawlowski J."/>
            <person name="Sierra R."/>
            <person name="Euteneuer U."/>
            <person name="Pillet L."/>
            <person name="Moustafa A."/>
            <person name="Platzer M."/>
            <person name="Groth M."/>
            <person name="Szafranski K."/>
            <person name="Schliwa M."/>
        </authorList>
    </citation>
    <scope>NUCLEOTIDE SEQUENCE [LARGE SCALE GENOMIC DNA]</scope>
</reference>
<dbReference type="InterPro" id="IPR011043">
    <property type="entry name" value="Gal_Oxase/kelch_b-propeller"/>
</dbReference>
<organism evidence="1 2">
    <name type="scientific">Reticulomyxa filosa</name>
    <dbReference type="NCBI Taxonomy" id="46433"/>
    <lineage>
        <taxon>Eukaryota</taxon>
        <taxon>Sar</taxon>
        <taxon>Rhizaria</taxon>
        <taxon>Retaria</taxon>
        <taxon>Foraminifera</taxon>
        <taxon>Monothalamids</taxon>
        <taxon>Reticulomyxidae</taxon>
        <taxon>Reticulomyxa</taxon>
    </lineage>
</organism>
<comment type="caution">
    <text evidence="1">The sequence shown here is derived from an EMBL/GenBank/DDBJ whole genome shotgun (WGS) entry which is preliminary data.</text>
</comment>
<keyword evidence="2" id="KW-1185">Reference proteome</keyword>
<evidence type="ECO:0000313" key="1">
    <source>
        <dbReference type="EMBL" id="ETO20647.1"/>
    </source>
</evidence>
<dbReference type="Proteomes" id="UP000023152">
    <property type="component" value="Unassembled WGS sequence"/>
</dbReference>
<dbReference type="InterPro" id="IPR015915">
    <property type="entry name" value="Kelch-typ_b-propeller"/>
</dbReference>
<dbReference type="OrthoDB" id="432528at2759"/>
<evidence type="ECO:0000313" key="2">
    <source>
        <dbReference type="Proteomes" id="UP000023152"/>
    </source>
</evidence>
<accession>X6N5Q9</accession>
<dbReference type="EMBL" id="ASPP01012396">
    <property type="protein sequence ID" value="ETO20647.1"/>
    <property type="molecule type" value="Genomic_DNA"/>
</dbReference>
<protein>
    <recommendedName>
        <fullName evidence="3">Kelch motif family protein</fullName>
    </recommendedName>
</protein>
<sequence length="402" mass="46341">MESNYIKLEETSNLTTTSPFEILASLPIPLRGAQCVPHSNEIIICGGSFHNDCYSYHILRNQYKFICSYPKNISLYGHCVVKYANNHKNSNVNEITLLSFGGTNKHTLTMKYVSVWDEEKENRNGVVDTKHINEWAPLIDSKNKQVYIGGEKGLSEGLRAVIGGNNNHLLFITHLSKSIEIFDLGILQHIRHAILPIENVIMYHCFVLKPENKLQTANENNDNKKITEMMLFCERTGLSIKYNEATNTFQFNNIRVCTTLRFFSSYGYVCVNDFILFFGGDNVYELGFSNEIYKYLTVENKWIKFEQTLPMPLADSLVVASEDNVHIHIIGGCNGDKVESAHMKIKVKELINEETEEEKRWIKEENEQIIAEEIQLEIKKMDEGFDIKKLKVDRFLFTCYLF</sequence>
<name>X6N5Q9_RETFI</name>
<proteinExistence type="predicted"/>